<evidence type="ECO:0000256" key="2">
    <source>
        <dbReference type="ARBA" id="ARBA00022737"/>
    </source>
</evidence>
<dbReference type="Pfam" id="PF12315">
    <property type="entry name" value="DA1-like"/>
    <property type="match status" value="1"/>
</dbReference>
<dbReference type="AlphaFoldDB" id="A0A2G9GJJ2"/>
<dbReference type="Proteomes" id="UP000231279">
    <property type="component" value="Unassembled WGS sequence"/>
</dbReference>
<dbReference type="PANTHER" id="PTHR24209">
    <property type="entry name" value="PROTEIN DA1-RELATED 2"/>
    <property type="match status" value="1"/>
</dbReference>
<dbReference type="Pfam" id="PF00412">
    <property type="entry name" value="LIM"/>
    <property type="match status" value="1"/>
</dbReference>
<evidence type="ECO:0000256" key="1">
    <source>
        <dbReference type="ARBA" id="ARBA00022723"/>
    </source>
</evidence>
<keyword evidence="9" id="KW-1185">Reference proteome</keyword>
<comment type="caution">
    <text evidence="8">The sequence shown here is derived from an EMBL/GenBank/DDBJ whole genome shotgun (WGS) entry which is preliminary data.</text>
</comment>
<dbReference type="GO" id="GO:0016787">
    <property type="term" value="F:hydrolase activity"/>
    <property type="evidence" value="ECO:0007669"/>
    <property type="project" value="UniProtKB-ARBA"/>
</dbReference>
<protein>
    <submittedName>
        <fullName evidence="8">Adaptor protein Enigma</fullName>
    </submittedName>
</protein>
<evidence type="ECO:0000313" key="9">
    <source>
        <dbReference type="Proteomes" id="UP000231279"/>
    </source>
</evidence>
<dbReference type="SMART" id="SM00132">
    <property type="entry name" value="LIM"/>
    <property type="match status" value="1"/>
</dbReference>
<keyword evidence="2" id="KW-0677">Repeat</keyword>
<keyword evidence="1 6" id="KW-0479">Metal-binding</keyword>
<dbReference type="Gene3D" id="2.10.110.10">
    <property type="entry name" value="Cysteine Rich Protein"/>
    <property type="match status" value="1"/>
</dbReference>
<dbReference type="PROSITE" id="PS50330">
    <property type="entry name" value="UIM"/>
    <property type="match status" value="2"/>
</dbReference>
<keyword evidence="5 6" id="KW-0440">LIM domain</keyword>
<dbReference type="InterPro" id="IPR045218">
    <property type="entry name" value="DA1-like"/>
</dbReference>
<organism evidence="8 9">
    <name type="scientific">Handroanthus impetiginosus</name>
    <dbReference type="NCBI Taxonomy" id="429701"/>
    <lineage>
        <taxon>Eukaryota</taxon>
        <taxon>Viridiplantae</taxon>
        <taxon>Streptophyta</taxon>
        <taxon>Embryophyta</taxon>
        <taxon>Tracheophyta</taxon>
        <taxon>Spermatophyta</taxon>
        <taxon>Magnoliopsida</taxon>
        <taxon>eudicotyledons</taxon>
        <taxon>Gunneridae</taxon>
        <taxon>Pentapetalae</taxon>
        <taxon>asterids</taxon>
        <taxon>lamiids</taxon>
        <taxon>Lamiales</taxon>
        <taxon>Bignoniaceae</taxon>
        <taxon>Crescentiina</taxon>
        <taxon>Tabebuia alliance</taxon>
        <taxon>Handroanthus</taxon>
    </lineage>
</organism>
<dbReference type="PROSITE" id="PS50023">
    <property type="entry name" value="LIM_DOMAIN_2"/>
    <property type="match status" value="1"/>
</dbReference>
<dbReference type="InterPro" id="IPR022087">
    <property type="entry name" value="DA1-like_dom"/>
</dbReference>
<feature type="domain" description="LIM zinc-binding" evidence="7">
    <location>
        <begin position="129"/>
        <end position="189"/>
    </location>
</feature>
<keyword evidence="4" id="KW-0832">Ubl conjugation</keyword>
<evidence type="ECO:0000256" key="5">
    <source>
        <dbReference type="ARBA" id="ARBA00023038"/>
    </source>
</evidence>
<dbReference type="STRING" id="429701.A0A2G9GJJ2"/>
<dbReference type="InterPro" id="IPR001781">
    <property type="entry name" value="Znf_LIM"/>
</dbReference>
<evidence type="ECO:0000256" key="4">
    <source>
        <dbReference type="ARBA" id="ARBA00022843"/>
    </source>
</evidence>
<dbReference type="SUPFAM" id="SSF57716">
    <property type="entry name" value="Glucocorticoid receptor-like (DNA-binding domain)"/>
    <property type="match status" value="1"/>
</dbReference>
<dbReference type="EMBL" id="NKXS01004756">
    <property type="protein sequence ID" value="PIN05461.1"/>
    <property type="molecule type" value="Genomic_DNA"/>
</dbReference>
<dbReference type="FunFam" id="2.10.110.10:FF:000078">
    <property type="entry name" value="Protein DA1-related 1"/>
    <property type="match status" value="1"/>
</dbReference>
<keyword evidence="3 6" id="KW-0862">Zinc</keyword>
<dbReference type="GO" id="GO:0032875">
    <property type="term" value="P:regulation of DNA endoreduplication"/>
    <property type="evidence" value="ECO:0007669"/>
    <property type="project" value="UniProtKB-ARBA"/>
</dbReference>
<evidence type="ECO:0000256" key="6">
    <source>
        <dbReference type="PROSITE-ProRule" id="PRU00125"/>
    </source>
</evidence>
<name>A0A2G9GJJ2_9LAMI</name>
<dbReference type="PANTHER" id="PTHR24209:SF25">
    <property type="entry name" value="PROTEIN DA1-RELATED 1"/>
    <property type="match status" value="1"/>
</dbReference>
<sequence>MGWFSKIFKGSNHNVSDGQYDWRYGTDTLENHQSTSWNSWSETEDIDRAIALSLSEEDQKGKAIIDRKPQLEEDELLARALQESLNTESQPDSWSRNDDRNGYDYGYGYGYGNDILYQPITYPYSTSFRICAGCNTEIGQGRYLSCMNAVWHPECFRCRGCNQPISDYEFSVSGNSPYHKVCYRESHHPKCDVCKTFIPTNAAGLIEYRAHPFWSQKYCPRHEHDGTPRCCSCERMESWNATFAVLHDGRKLCLECLDSAIMDTNECQPLLRDILEFFKGLNMKITQQVPLLLVEKQALNEAMGGERHGHHHMPETRGLCLSEEQTVSTILRRPKFGAGNRAIGMRTEPYKLTRHCEVTAILILYGLPRLLTGTILAHEMMHAWLRLNGYRNLRQDVEEGICQVIASMWLESEILSMSDSNIASTSSSSKPGKRSPFESKLSKFFKHQIATDTSVVYGNGFRSGHQAVLKFGLQRTLDHIRRTGNFPY</sequence>
<dbReference type="SMART" id="SM00726">
    <property type="entry name" value="UIM"/>
    <property type="match status" value="2"/>
</dbReference>
<dbReference type="InterPro" id="IPR003903">
    <property type="entry name" value="UIM_dom"/>
</dbReference>
<gene>
    <name evidence="8" type="ORF">CDL12_21992</name>
</gene>
<evidence type="ECO:0000259" key="7">
    <source>
        <dbReference type="PROSITE" id="PS50023"/>
    </source>
</evidence>
<proteinExistence type="predicted"/>
<dbReference type="GO" id="GO:0140096">
    <property type="term" value="F:catalytic activity, acting on a protein"/>
    <property type="evidence" value="ECO:0007669"/>
    <property type="project" value="UniProtKB-ARBA"/>
</dbReference>
<dbReference type="OrthoDB" id="25414at2759"/>
<dbReference type="PROSITE" id="PS00478">
    <property type="entry name" value="LIM_DOMAIN_1"/>
    <property type="match status" value="1"/>
</dbReference>
<dbReference type="GO" id="GO:0046872">
    <property type="term" value="F:metal ion binding"/>
    <property type="evidence" value="ECO:0007669"/>
    <property type="project" value="UniProtKB-KW"/>
</dbReference>
<dbReference type="CDD" id="cd09396">
    <property type="entry name" value="LIM_DA1"/>
    <property type="match status" value="1"/>
</dbReference>
<evidence type="ECO:0000313" key="8">
    <source>
        <dbReference type="EMBL" id="PIN05461.1"/>
    </source>
</evidence>
<evidence type="ECO:0000256" key="3">
    <source>
        <dbReference type="ARBA" id="ARBA00022833"/>
    </source>
</evidence>
<accession>A0A2G9GJJ2</accession>
<dbReference type="GO" id="GO:0043130">
    <property type="term" value="F:ubiquitin binding"/>
    <property type="evidence" value="ECO:0007669"/>
    <property type="project" value="UniProtKB-ARBA"/>
</dbReference>
<reference evidence="9" key="1">
    <citation type="journal article" date="2018" name="Gigascience">
        <title>Genome assembly of the Pink Ipe (Handroanthus impetiginosus, Bignoniaceae), a highly valued, ecologically keystone Neotropical timber forest tree.</title>
        <authorList>
            <person name="Silva-Junior O.B."/>
            <person name="Grattapaglia D."/>
            <person name="Novaes E."/>
            <person name="Collevatti R.G."/>
        </authorList>
    </citation>
    <scope>NUCLEOTIDE SEQUENCE [LARGE SCALE GENOMIC DNA]</scope>
    <source>
        <strain evidence="9">cv. UFG-1</strain>
    </source>
</reference>